<dbReference type="Proteomes" id="UP000182257">
    <property type="component" value="Unassembled WGS sequence"/>
</dbReference>
<evidence type="ECO:0000313" key="1">
    <source>
        <dbReference type="EMBL" id="SEA71667.1"/>
    </source>
</evidence>
<protein>
    <submittedName>
        <fullName evidence="2">Uncharacterized protein</fullName>
    </submittedName>
</protein>
<reference evidence="1 3" key="1">
    <citation type="submission" date="2016-10" db="EMBL/GenBank/DDBJ databases">
        <authorList>
            <person name="de Groot N.N."/>
        </authorList>
    </citation>
    <scope>NUCLEOTIDE SEQUENCE [LARGE SCALE GENOMIC DNA]</scope>
    <source>
        <strain evidence="1 3">D31d</strain>
    </source>
</reference>
<organism evidence="2 4">
    <name type="scientific">Xylanibacter ruminicola</name>
    <name type="common">Prevotella ruminicola</name>
    <dbReference type="NCBI Taxonomy" id="839"/>
    <lineage>
        <taxon>Bacteria</taxon>
        <taxon>Pseudomonadati</taxon>
        <taxon>Bacteroidota</taxon>
        <taxon>Bacteroidia</taxon>
        <taxon>Bacteroidales</taxon>
        <taxon>Prevotellaceae</taxon>
        <taxon>Xylanibacter</taxon>
    </lineage>
</organism>
<sequence length="33" mass="3581">MEGAFIMFVIVFAVGSMVSELIKNVDTDSTVTE</sequence>
<proteinExistence type="predicted"/>
<evidence type="ECO:0000313" key="3">
    <source>
        <dbReference type="Proteomes" id="UP000182257"/>
    </source>
</evidence>
<evidence type="ECO:0000313" key="4">
    <source>
        <dbReference type="Proteomes" id="UP000184280"/>
    </source>
</evidence>
<dbReference type="AlphaFoldDB" id="A0A1M7NZW0"/>
<dbReference type="EMBL" id="FRCJ01000012">
    <property type="protein sequence ID" value="SHN09784.1"/>
    <property type="molecule type" value="Genomic_DNA"/>
</dbReference>
<dbReference type="Proteomes" id="UP000184280">
    <property type="component" value="Unassembled WGS sequence"/>
</dbReference>
<gene>
    <name evidence="2" type="ORF">SAMN04488494_0272</name>
    <name evidence="1" type="ORF">SAMN05216462_2301</name>
</gene>
<accession>A0A1M7NZW0</accession>
<reference evidence="2 4" key="2">
    <citation type="submission" date="2016-11" db="EMBL/GenBank/DDBJ databases">
        <authorList>
            <person name="Jaros S."/>
            <person name="Januszkiewicz K."/>
            <person name="Wedrychowicz H."/>
        </authorList>
    </citation>
    <scope>NUCLEOTIDE SEQUENCE [LARGE SCALE GENOMIC DNA]</scope>
    <source>
        <strain evidence="2 4">BPI-34</strain>
    </source>
</reference>
<name>A0A1M7NZW0_XYLRU</name>
<dbReference type="EMBL" id="FNRF01000004">
    <property type="protein sequence ID" value="SEA71667.1"/>
    <property type="molecule type" value="Genomic_DNA"/>
</dbReference>
<evidence type="ECO:0000313" key="2">
    <source>
        <dbReference type="EMBL" id="SHN09784.1"/>
    </source>
</evidence>